<keyword evidence="1" id="KW-0812">Transmembrane</keyword>
<sequence>MNNKLKKIAVSALISSFLIFSVLIPILISINYNREPAVEYYSTQNSELIT</sequence>
<evidence type="ECO:0000256" key="1">
    <source>
        <dbReference type="SAM" id="Phobius"/>
    </source>
</evidence>
<comment type="caution">
    <text evidence="2">The sequence shown here is derived from an EMBL/GenBank/DDBJ whole genome shotgun (WGS) entry which is preliminary data.</text>
</comment>
<feature type="transmembrane region" description="Helical" evidence="1">
    <location>
        <begin position="12"/>
        <end position="32"/>
    </location>
</feature>
<accession>A0A0F8WRE0</accession>
<keyword evidence="1" id="KW-1133">Transmembrane helix</keyword>
<protein>
    <submittedName>
        <fullName evidence="2">Uncharacterized protein</fullName>
    </submittedName>
</protein>
<evidence type="ECO:0000313" key="2">
    <source>
        <dbReference type="EMBL" id="KKK59492.1"/>
    </source>
</evidence>
<reference evidence="2" key="1">
    <citation type="journal article" date="2015" name="Nature">
        <title>Complex archaea that bridge the gap between prokaryotes and eukaryotes.</title>
        <authorList>
            <person name="Spang A."/>
            <person name="Saw J.H."/>
            <person name="Jorgensen S.L."/>
            <person name="Zaremba-Niedzwiedzka K."/>
            <person name="Martijn J."/>
            <person name="Lind A.E."/>
            <person name="van Eijk R."/>
            <person name="Schleper C."/>
            <person name="Guy L."/>
            <person name="Ettema T.J."/>
        </authorList>
    </citation>
    <scope>NUCLEOTIDE SEQUENCE</scope>
</reference>
<gene>
    <name evidence="2" type="ORF">LCGC14_3033870</name>
</gene>
<dbReference type="AlphaFoldDB" id="A0A0F8WRE0"/>
<dbReference type="EMBL" id="LAZR01063454">
    <property type="protein sequence ID" value="KKK59492.1"/>
    <property type="molecule type" value="Genomic_DNA"/>
</dbReference>
<keyword evidence="1" id="KW-0472">Membrane</keyword>
<organism evidence="2">
    <name type="scientific">marine sediment metagenome</name>
    <dbReference type="NCBI Taxonomy" id="412755"/>
    <lineage>
        <taxon>unclassified sequences</taxon>
        <taxon>metagenomes</taxon>
        <taxon>ecological metagenomes</taxon>
    </lineage>
</organism>
<feature type="non-terminal residue" evidence="2">
    <location>
        <position position="50"/>
    </location>
</feature>
<proteinExistence type="predicted"/>
<name>A0A0F8WRE0_9ZZZZ</name>